<name>A0A1H5UUX5_9PROT</name>
<keyword evidence="1" id="KW-0732">Signal</keyword>
<proteinExistence type="predicted"/>
<organism evidence="2 3">
    <name type="scientific">Nitrosomonas ureae</name>
    <dbReference type="NCBI Taxonomy" id="44577"/>
    <lineage>
        <taxon>Bacteria</taxon>
        <taxon>Pseudomonadati</taxon>
        <taxon>Pseudomonadota</taxon>
        <taxon>Betaproteobacteria</taxon>
        <taxon>Nitrosomonadales</taxon>
        <taxon>Nitrosomonadaceae</taxon>
        <taxon>Nitrosomonas</taxon>
    </lineage>
</organism>
<evidence type="ECO:0000313" key="2">
    <source>
        <dbReference type="EMBL" id="SEF78863.1"/>
    </source>
</evidence>
<dbReference type="InterPro" id="IPR009599">
    <property type="entry name" value="DUF1207"/>
</dbReference>
<accession>A0A1H5UUX5</accession>
<sequence length="386" mass="42672">MISLRYIALSGVMLFNTTAVATTDAARVTHPGDAYIAGYATSMLRYRLNLDIPSLIVQNGVILLPQDSLNISDQSRVVQALSEIPGVNEVKIAEVTAEIPAATAPSQPIQQSAGQTVAIMNTDPTLLPTGLLPSGHLFKPLLADPRWAHFSASYRHYVNDNFEGRNIGAVSFGETIPFYRGNFGRSLAQWEAGLQAGVFSDFDLGAPSADLINTDFIASAYSSIRAKQFSAFGRIYHQSSHLGDEFLLRRINSTFERINLSYEGADLRLSYEFPYGIRLYGGGGGLFHKEPSSLEVWMTQYGVEFRSPWRLDFAPVRPIIAADFKNFQGNNWSTDISARAGVEFDNLQVLGRKLQILLEYFNGHSPSGQFLRNDVEYIGVGAHYHF</sequence>
<dbReference type="Pfam" id="PF06727">
    <property type="entry name" value="DUF1207"/>
    <property type="match status" value="1"/>
</dbReference>
<evidence type="ECO:0000313" key="3">
    <source>
        <dbReference type="Proteomes" id="UP000236753"/>
    </source>
</evidence>
<reference evidence="2 3" key="1">
    <citation type="submission" date="2016-10" db="EMBL/GenBank/DDBJ databases">
        <authorList>
            <person name="de Groot N.N."/>
        </authorList>
    </citation>
    <scope>NUCLEOTIDE SEQUENCE [LARGE SCALE GENOMIC DNA]</scope>
    <source>
        <strain evidence="2 3">Nm13</strain>
    </source>
</reference>
<feature type="signal peptide" evidence="1">
    <location>
        <begin position="1"/>
        <end position="21"/>
    </location>
</feature>
<dbReference type="Proteomes" id="UP000236753">
    <property type="component" value="Unassembled WGS sequence"/>
</dbReference>
<evidence type="ECO:0008006" key="4">
    <source>
        <dbReference type="Google" id="ProtNLM"/>
    </source>
</evidence>
<dbReference type="AlphaFoldDB" id="A0A1H5UUX5"/>
<dbReference type="EMBL" id="FNUX01000009">
    <property type="protein sequence ID" value="SEF78863.1"/>
    <property type="molecule type" value="Genomic_DNA"/>
</dbReference>
<protein>
    <recommendedName>
        <fullName evidence="4">DUF1207 domain-containing protein</fullName>
    </recommendedName>
</protein>
<dbReference type="RefSeq" id="WP_103966344.1">
    <property type="nucleotide sequence ID" value="NZ_FNUX01000009.1"/>
</dbReference>
<feature type="chain" id="PRO_5009286541" description="DUF1207 domain-containing protein" evidence="1">
    <location>
        <begin position="22"/>
        <end position="386"/>
    </location>
</feature>
<gene>
    <name evidence="2" type="ORF">SAMN05216334_10982</name>
</gene>
<evidence type="ECO:0000256" key="1">
    <source>
        <dbReference type="SAM" id="SignalP"/>
    </source>
</evidence>
<dbReference type="OrthoDB" id="238106at2"/>